<dbReference type="InParanoid" id="A0A6J2YCV9"/>
<keyword evidence="4" id="KW-1185">Reference proteome</keyword>
<name>A0A6J2YCV9_SITOR</name>
<dbReference type="KEGG" id="soy:115886295"/>
<dbReference type="Pfam" id="PF24515">
    <property type="entry name" value="ARM_KNTC1_3rd"/>
    <property type="match status" value="1"/>
</dbReference>
<evidence type="ECO:0000313" key="5">
    <source>
        <dbReference type="RefSeq" id="XP_030761247.1"/>
    </source>
</evidence>
<dbReference type="Pfam" id="PF10493">
    <property type="entry name" value="Rod_C"/>
    <property type="match status" value="1"/>
</dbReference>
<dbReference type="RefSeq" id="XP_030761247.1">
    <property type="nucleotide sequence ID" value="XM_030905387.1"/>
</dbReference>
<dbReference type="Proteomes" id="UP000504635">
    <property type="component" value="Unplaced"/>
</dbReference>
<evidence type="ECO:0000259" key="3">
    <source>
        <dbReference type="Pfam" id="PF24520"/>
    </source>
</evidence>
<dbReference type="GO" id="GO:0005828">
    <property type="term" value="C:kinetochore microtubule"/>
    <property type="evidence" value="ECO:0007669"/>
    <property type="project" value="TreeGrafter"/>
</dbReference>
<organism evidence="4 5">
    <name type="scientific">Sitophilus oryzae</name>
    <name type="common">Rice weevil</name>
    <name type="synonym">Curculio oryzae</name>
    <dbReference type="NCBI Taxonomy" id="7048"/>
    <lineage>
        <taxon>Eukaryota</taxon>
        <taxon>Metazoa</taxon>
        <taxon>Ecdysozoa</taxon>
        <taxon>Arthropoda</taxon>
        <taxon>Hexapoda</taxon>
        <taxon>Insecta</taxon>
        <taxon>Pterygota</taxon>
        <taxon>Neoptera</taxon>
        <taxon>Endopterygota</taxon>
        <taxon>Coleoptera</taxon>
        <taxon>Polyphaga</taxon>
        <taxon>Cucujiformia</taxon>
        <taxon>Curculionidae</taxon>
        <taxon>Dryophthorinae</taxon>
        <taxon>Sitophilus</taxon>
    </lineage>
</organism>
<accession>A0A6J2YCV9</accession>
<dbReference type="InterPro" id="IPR052802">
    <property type="entry name" value="KNTC1"/>
</dbReference>
<dbReference type="InterPro" id="IPR019527">
    <property type="entry name" value="RZZ-complex_KNTC1/ROD_C"/>
</dbReference>
<feature type="domain" description="KNTC1 first ARM-repeats" evidence="3">
    <location>
        <begin position="366"/>
        <end position="598"/>
    </location>
</feature>
<evidence type="ECO:0000313" key="4">
    <source>
        <dbReference type="Proteomes" id="UP000504635"/>
    </source>
</evidence>
<dbReference type="GO" id="GO:0007094">
    <property type="term" value="P:mitotic spindle assembly checkpoint signaling"/>
    <property type="evidence" value="ECO:0007669"/>
    <property type="project" value="TreeGrafter"/>
</dbReference>
<gene>
    <name evidence="5" type="primary">LOC115886295</name>
</gene>
<proteinExistence type="predicted"/>
<dbReference type="GO" id="GO:1903394">
    <property type="term" value="P:protein localization to kinetochore involved in kinetochore assembly"/>
    <property type="evidence" value="ECO:0007669"/>
    <property type="project" value="TreeGrafter"/>
</dbReference>
<dbReference type="GeneID" id="115886295"/>
<dbReference type="GO" id="GO:0005737">
    <property type="term" value="C:cytoplasm"/>
    <property type="evidence" value="ECO:0007669"/>
    <property type="project" value="TreeGrafter"/>
</dbReference>
<sequence>MAQFNIIAAGFNQHDETINFGGRLTAGDQSLYEIRTLATIKSENISDSSGTEALDILSYVYEGRIFFSINNVLRIMKGKEMLKELAFWEFSHRIDGFCVSGNHIMVCTRDGKITIINISSLYLSDTENSTMEFDFSPIFSEKIDHEYTEIFFIHCFADKTGNFCVVTSFGLIKRIRLIDGTKFEAEIIQDLERKMNISCYGHSSILLEGSELILLDIDNGKYSTTERIGLKLIKHLGMNYLAYSQNGDIYMINPFLFVFCINKTYPAIQNSFEDLIFVTDSEREGKYLMTGVTHKKSDGKSYIELCQFPDLNTIYSIPVMNPICLTQMDSSKEEALFFSKIFKNNCLEEIRLQCIYEADPELKLKRLLQKAKFEEAELFAEKYNISMEIVAQARAQHIVNKLSCKTSDIDQLFDIFTNISDQQFIMNCCDIVECEAGDDARRVIYYAAFMEIDVRDSNQNKDNPLLHNKILFNRRLHLFDTYMLIYHSYNHQKWNHFMQCDLLDELVRFLKNDDIEEAIIIFNRLDLDSINLLTDEKIQEILLVVDRCRGDINAFLTAFIPISLKYLPGTLTIFITWLHGRVYFLESQHSATFPECAIKFIEDVTKLMNINVPLRKHFSNEESPDKLGNLVNALKDIQLLQNNFGVKLHVSDYLADPTDTVRVLFTTNMDSKTFEMFTKQFLCSFIQRNNIDKDALFLEEIKNLLNYNEEYCIELVAILLSLMTGVDKKVEAIKLILETASTPWSDQVREISKIIFNFEAKNPLVQEMVEFLKEEPKLNILRKYDITWAQFASSKDKCFYYNRIFYLKGVDSVDDIRQLYTNKIERQQNEYAIALKLIRKEAYTRAMEILDDNPPEIIIGVCKDIISYTLNVNTQVSAKEDALFQDALNMVCSRIVDNTTHKGEIDTAKCDCHVAKAIYDIEKTFKIKSKCRDFFSWSERQILMDRLVQEIVESTNDNETVFEHIILLAKKVSWYMEEPIDAILVKLLEKIDFENILKLARFVLDSSSNSANLAFCAVYLFRFLKNDMIEDGNETFLDVLVNVPNKDEYYLNGVCLARDLIIKAINHATPDDHLAIMEVFRWINSCYLITNLKKNYTNEDVHQIYLPRTGAYPFVSSLESIKKVFNVYCSYIDCCKIPIMKYLTQFSSKMEIDQEQLLNELKQFTWNLNMFLKEDQHLTAYNMIKTLQYGLMLDPTIKTDTLNCLKTYLYGTWLPQMIDVVLSHQHIDKSLFYNLMMMIGSNFGPTLQKYLKLYKKRPTKLIVIAQVGLELLKYYGELEGMAHLNNISNMCKWWLKLKGTKMHYATFFTQQSDERLRDLVITNYVNLDNIQEYCTDFNLDLQESYKSYLETIILSWKPEIEYLQDVRGKKTIAIKNDEDALEKLCILVIQLINDKEGLSELTKNLWSKISFYYYEVYIILLMIDTAIGKVRKNFELYRPLLSFLKTYTRVGPPSRSEREQWYGAFPERVNIDELSAYRLPLTHIFFSNDIWNIIKPEVNLQTYKEWFQLTSILGQYLNKQDICTYAIKCALPAQVSENPKEWQLYSKYEHLVAQIDECASNITDLERATAAVYSLVGNMPPGADQVNIAQLSYKYAKAYKESMSSEYVDKIYNKVKQRYYNYLAMHILHKHQLADANYLDLVNQPKTLIAELYNDHRIVREMESVDFYCPDINTAVDELCNIFNLVAKKIRFELLSELLKSNTLFDLESTVVQVAHTHSFDQSNSIKRACYMCLGSDADIWRKLLLKAGTNKDGSESNMSYRANALRCFYYITDMETIEAMTEISHEEFRVYMDKTSVIAQMNDLGVCLESIEQLDEMNKKKLLKKLTQIHGRIAIKCIASLCKIYALDDLKYWQFIVETAIQLNMIQELMEYVEYLKYRCVTPFIIKAWHVILSDAFSLGANSSKSKTSESDVKDLYIKAIRLLQTCPVIYALDFSVYIEMCLINNQQVVAAVLLQYLPKNKLEKFIEIISTTQATFEELKLLKNNGIVGIDLVIDILKK</sequence>
<feature type="domain" description="KNTC1 third ARM-repeats" evidence="2">
    <location>
        <begin position="1217"/>
        <end position="1420"/>
    </location>
</feature>
<dbReference type="GO" id="GO:0031267">
    <property type="term" value="F:small GTPase binding"/>
    <property type="evidence" value="ECO:0007669"/>
    <property type="project" value="TreeGrafter"/>
</dbReference>
<reference evidence="5" key="1">
    <citation type="submission" date="2025-08" db="UniProtKB">
        <authorList>
            <consortium name="RefSeq"/>
        </authorList>
    </citation>
    <scope>IDENTIFICATION</scope>
    <source>
        <tissue evidence="5">Gonads</tissue>
    </source>
</reference>
<dbReference type="InterPro" id="IPR055405">
    <property type="entry name" value="ARM_KNTC1_3rd"/>
</dbReference>
<evidence type="ECO:0000259" key="2">
    <source>
        <dbReference type="Pfam" id="PF24515"/>
    </source>
</evidence>
<dbReference type="InterPro" id="IPR055403">
    <property type="entry name" value="ARM_KNTC1_1st"/>
</dbReference>
<dbReference type="PANTHER" id="PTHR15688:SF1">
    <property type="entry name" value="KINETOCHORE-ASSOCIATED PROTEIN 1"/>
    <property type="match status" value="1"/>
</dbReference>
<dbReference type="GO" id="GO:0000070">
    <property type="term" value="P:mitotic sister chromatid segregation"/>
    <property type="evidence" value="ECO:0007669"/>
    <property type="project" value="TreeGrafter"/>
</dbReference>
<feature type="domain" description="RZZ complex subunit KNTC1/ROD C-terminal" evidence="1">
    <location>
        <begin position="1471"/>
        <end position="1969"/>
    </location>
</feature>
<dbReference type="PANTHER" id="PTHR15688">
    <property type="entry name" value="KINETOCHORE-ASSOCIATED PROTEIN 1"/>
    <property type="match status" value="1"/>
</dbReference>
<dbReference type="Pfam" id="PF24520">
    <property type="entry name" value="ARM_KNTC1_1st"/>
    <property type="match status" value="1"/>
</dbReference>
<dbReference type="GO" id="GO:1990423">
    <property type="term" value="C:RZZ complex"/>
    <property type="evidence" value="ECO:0007669"/>
    <property type="project" value="TreeGrafter"/>
</dbReference>
<dbReference type="OrthoDB" id="343783at2759"/>
<dbReference type="FunCoup" id="A0A6J2YCV9">
    <property type="interactions" value="668"/>
</dbReference>
<protein>
    <submittedName>
        <fullName evidence="5">Uncharacterized protein LOC115886295</fullName>
    </submittedName>
</protein>
<evidence type="ECO:0000259" key="1">
    <source>
        <dbReference type="Pfam" id="PF10493"/>
    </source>
</evidence>